<evidence type="ECO:0000313" key="2">
    <source>
        <dbReference type="EMBL" id="NRN68466.1"/>
    </source>
</evidence>
<dbReference type="Proteomes" id="UP000763557">
    <property type="component" value="Unassembled WGS sequence"/>
</dbReference>
<dbReference type="InterPro" id="IPR000182">
    <property type="entry name" value="GNAT_dom"/>
</dbReference>
<sequence length="188" mass="21508">MFAPPDKIETDRLWLRVFTPADLDELYDIRSRPEVNRYLYSEAMSRAEVQAKLDERIAKMSRLDQPGDSLMLAVVRKDTGAMIGDVVLNWLPGEHRQAEIGYVLHPDHYGHGFATEAARPLLRIAFEELKAHRVIGRLDGRNAASGRVLAKLGMRQEAHFRQNEFVKGEWTDEIVYALLASEWRAHPS</sequence>
<gene>
    <name evidence="2" type="ORF">GC106_57090</name>
</gene>
<dbReference type="SUPFAM" id="SSF55729">
    <property type="entry name" value="Acyl-CoA N-acyltransferases (Nat)"/>
    <property type="match status" value="1"/>
</dbReference>
<name>A0ABX2FAR4_9PSEU</name>
<evidence type="ECO:0000313" key="3">
    <source>
        <dbReference type="Proteomes" id="UP000763557"/>
    </source>
</evidence>
<dbReference type="RefSeq" id="WP_173137628.1">
    <property type="nucleotide sequence ID" value="NZ_CBCSGW010000057.1"/>
</dbReference>
<dbReference type="Pfam" id="PF13302">
    <property type="entry name" value="Acetyltransf_3"/>
    <property type="match status" value="1"/>
</dbReference>
<organism evidence="2 3">
    <name type="scientific">Kibdelosporangium persicum</name>
    <dbReference type="NCBI Taxonomy" id="2698649"/>
    <lineage>
        <taxon>Bacteria</taxon>
        <taxon>Bacillati</taxon>
        <taxon>Actinomycetota</taxon>
        <taxon>Actinomycetes</taxon>
        <taxon>Pseudonocardiales</taxon>
        <taxon>Pseudonocardiaceae</taxon>
        <taxon>Kibdelosporangium</taxon>
    </lineage>
</organism>
<dbReference type="PANTHER" id="PTHR43792:SF1">
    <property type="entry name" value="N-ACETYLTRANSFERASE DOMAIN-CONTAINING PROTEIN"/>
    <property type="match status" value="1"/>
</dbReference>
<accession>A0ABX2FAR4</accession>
<protein>
    <submittedName>
        <fullName evidence="2">Ribosomal N-acetyltransferase YdaF</fullName>
    </submittedName>
</protein>
<dbReference type="InterPro" id="IPR016181">
    <property type="entry name" value="Acyl_CoA_acyltransferase"/>
</dbReference>
<reference evidence="2 3" key="1">
    <citation type="submission" date="2020-01" db="EMBL/GenBank/DDBJ databases">
        <title>Kibdelosporangium persica a novel Actinomycetes from a hot desert in Iran.</title>
        <authorList>
            <person name="Safaei N."/>
            <person name="Zaburannyi N."/>
            <person name="Mueller R."/>
            <person name="Wink J."/>
        </authorList>
    </citation>
    <scope>NUCLEOTIDE SEQUENCE [LARGE SCALE GENOMIC DNA]</scope>
    <source>
        <strain evidence="2 3">4NS15</strain>
    </source>
</reference>
<evidence type="ECO:0000259" key="1">
    <source>
        <dbReference type="PROSITE" id="PS51186"/>
    </source>
</evidence>
<dbReference type="PANTHER" id="PTHR43792">
    <property type="entry name" value="GNAT FAMILY, PUTATIVE (AFU_ORTHOLOGUE AFUA_3G00765)-RELATED-RELATED"/>
    <property type="match status" value="1"/>
</dbReference>
<dbReference type="PROSITE" id="PS51186">
    <property type="entry name" value="GNAT"/>
    <property type="match status" value="1"/>
</dbReference>
<proteinExistence type="predicted"/>
<comment type="caution">
    <text evidence="2">The sequence shown here is derived from an EMBL/GenBank/DDBJ whole genome shotgun (WGS) entry which is preliminary data.</text>
</comment>
<dbReference type="InterPro" id="IPR051531">
    <property type="entry name" value="N-acetyltransferase"/>
</dbReference>
<dbReference type="EMBL" id="JAAATY010000020">
    <property type="protein sequence ID" value="NRN68466.1"/>
    <property type="molecule type" value="Genomic_DNA"/>
</dbReference>
<keyword evidence="3" id="KW-1185">Reference proteome</keyword>
<dbReference type="Gene3D" id="3.40.630.30">
    <property type="match status" value="1"/>
</dbReference>
<feature type="domain" description="N-acetyltransferase" evidence="1">
    <location>
        <begin position="13"/>
        <end position="181"/>
    </location>
</feature>